<dbReference type="Proteomes" id="UP001595616">
    <property type="component" value="Unassembled WGS sequence"/>
</dbReference>
<reference evidence="4" key="1">
    <citation type="journal article" date="2019" name="Int. J. Syst. Evol. Microbiol.">
        <title>The Global Catalogue of Microorganisms (GCM) 10K type strain sequencing project: providing services to taxonomists for standard genome sequencing and annotation.</title>
        <authorList>
            <consortium name="The Broad Institute Genomics Platform"/>
            <consortium name="The Broad Institute Genome Sequencing Center for Infectious Disease"/>
            <person name="Wu L."/>
            <person name="Ma J."/>
        </authorList>
    </citation>
    <scope>NUCLEOTIDE SEQUENCE [LARGE SCALE GENOMIC DNA]</scope>
    <source>
        <strain evidence="4">CECT 7956</strain>
    </source>
</reference>
<dbReference type="PANTHER" id="PTHR35333">
    <property type="entry name" value="BETA-LACTAMASE"/>
    <property type="match status" value="1"/>
</dbReference>
<sequence>MKNRLFLAFAVTLIFISNSVVFGQKRDLKLQEKLELLTASFEGEVGIYVINLKTNRVASINQKETFPTASMVKVPIMVGVFEKITKGELKYDSVLTYSEAIKYDDGITGSLKDGSKVPLAEVIWLMETLSDNTASLWLQGIVGGENINNLMDSLNLNSIKVNSRTPGRKSDWEKYGWGQTNPEDMAMLLVKIRNQGMFSKAASNRMYRTLGNQFWDGEGLSQIPESVKFACKTGAVDASRSEVALIHAPHGEYAYCVVTKNQKDISWERGNAGYELIRNVAAVLWRHFEPKSAWKPTKDYDKWY</sequence>
<dbReference type="SUPFAM" id="SSF56601">
    <property type="entry name" value="beta-lactamase/transpeptidase-like"/>
    <property type="match status" value="1"/>
</dbReference>
<protein>
    <submittedName>
        <fullName evidence="3">Serine hydrolase</fullName>
    </submittedName>
</protein>
<feature type="domain" description="Beta-lactamase class A catalytic" evidence="2">
    <location>
        <begin position="46"/>
        <end position="259"/>
    </location>
</feature>
<dbReference type="Gene3D" id="3.40.710.10">
    <property type="entry name" value="DD-peptidase/beta-lactamase superfamily"/>
    <property type="match status" value="1"/>
</dbReference>
<evidence type="ECO:0000259" key="2">
    <source>
        <dbReference type="Pfam" id="PF13354"/>
    </source>
</evidence>
<dbReference type="PANTHER" id="PTHR35333:SF4">
    <property type="entry name" value="SLR0121 PROTEIN"/>
    <property type="match status" value="1"/>
</dbReference>
<dbReference type="InterPro" id="IPR012338">
    <property type="entry name" value="Beta-lactam/transpept-like"/>
</dbReference>
<organism evidence="3 4">
    <name type="scientific">Lacihabitans lacunae</name>
    <dbReference type="NCBI Taxonomy" id="1028214"/>
    <lineage>
        <taxon>Bacteria</taxon>
        <taxon>Pseudomonadati</taxon>
        <taxon>Bacteroidota</taxon>
        <taxon>Cytophagia</taxon>
        <taxon>Cytophagales</taxon>
        <taxon>Leadbetterellaceae</taxon>
        <taxon>Lacihabitans</taxon>
    </lineage>
</organism>
<proteinExistence type="predicted"/>
<dbReference type="RefSeq" id="WP_379833768.1">
    <property type="nucleotide sequence ID" value="NZ_JBHRYQ010000001.1"/>
</dbReference>
<dbReference type="GO" id="GO:0016787">
    <property type="term" value="F:hydrolase activity"/>
    <property type="evidence" value="ECO:0007669"/>
    <property type="project" value="UniProtKB-KW"/>
</dbReference>
<accession>A0ABV7YR61</accession>
<dbReference type="InterPro" id="IPR000871">
    <property type="entry name" value="Beta-lactam_class-A"/>
</dbReference>
<dbReference type="Pfam" id="PF13354">
    <property type="entry name" value="Beta-lactamase2"/>
    <property type="match status" value="1"/>
</dbReference>
<keyword evidence="4" id="KW-1185">Reference proteome</keyword>
<evidence type="ECO:0000313" key="4">
    <source>
        <dbReference type="Proteomes" id="UP001595616"/>
    </source>
</evidence>
<evidence type="ECO:0000313" key="3">
    <source>
        <dbReference type="EMBL" id="MFC3809134.1"/>
    </source>
</evidence>
<evidence type="ECO:0000256" key="1">
    <source>
        <dbReference type="ARBA" id="ARBA00001526"/>
    </source>
</evidence>
<dbReference type="InterPro" id="IPR045155">
    <property type="entry name" value="Beta-lactam_cat"/>
</dbReference>
<gene>
    <name evidence="3" type="ORF">ACFOOI_00590</name>
</gene>
<comment type="catalytic activity">
    <reaction evidence="1">
        <text>a beta-lactam + H2O = a substituted beta-amino acid</text>
        <dbReference type="Rhea" id="RHEA:20401"/>
        <dbReference type="ChEBI" id="CHEBI:15377"/>
        <dbReference type="ChEBI" id="CHEBI:35627"/>
        <dbReference type="ChEBI" id="CHEBI:140347"/>
        <dbReference type="EC" id="3.5.2.6"/>
    </reaction>
</comment>
<comment type="caution">
    <text evidence="3">The sequence shown here is derived from an EMBL/GenBank/DDBJ whole genome shotgun (WGS) entry which is preliminary data.</text>
</comment>
<name>A0ABV7YR61_9BACT</name>
<dbReference type="EMBL" id="JBHRYQ010000001">
    <property type="protein sequence ID" value="MFC3809134.1"/>
    <property type="molecule type" value="Genomic_DNA"/>
</dbReference>
<keyword evidence="3" id="KW-0378">Hydrolase</keyword>